<proteinExistence type="predicted"/>
<feature type="domain" description="Cyclodeaminase/cyclohydrolase" evidence="2">
    <location>
        <begin position="6"/>
        <end position="186"/>
    </location>
</feature>
<accession>A0ABV9QLK6</accession>
<evidence type="ECO:0000259" key="2">
    <source>
        <dbReference type="Pfam" id="PF04961"/>
    </source>
</evidence>
<keyword evidence="4" id="KW-1185">Reference proteome</keyword>
<dbReference type="InterPro" id="IPR036178">
    <property type="entry name" value="Formintransfe-cycloase-like_sf"/>
</dbReference>
<dbReference type="Pfam" id="PF04961">
    <property type="entry name" value="FTCD_C"/>
    <property type="match status" value="1"/>
</dbReference>
<sequence>MLIEKTVRGFIDETASNSPAPGGGSIAALSASSSAALIAMVANLTVGKEKFADVEEEMQEVIRKATAFKDMFLEYIDKDANSFNAAMAAFKLPKETEEEKAHRTKMIQEGYKGAANVPFTVGKEAFKLMELAEFVVEKGNQNAVTDGAVAAMQARTAVHSAFYNVKINLGSIKDEEYVAKMRSEMKELEDKVDEIETRIRSKVHL</sequence>
<protein>
    <submittedName>
        <fullName evidence="3">Cyclodeaminase/cyclohydrolase family protein</fullName>
    </submittedName>
</protein>
<reference evidence="4" key="1">
    <citation type="journal article" date="2019" name="Int. J. Syst. Evol. Microbiol.">
        <title>The Global Catalogue of Microorganisms (GCM) 10K type strain sequencing project: providing services to taxonomists for standard genome sequencing and annotation.</title>
        <authorList>
            <consortium name="The Broad Institute Genomics Platform"/>
            <consortium name="The Broad Institute Genome Sequencing Center for Infectious Disease"/>
            <person name="Wu L."/>
            <person name="Ma J."/>
        </authorList>
    </citation>
    <scope>NUCLEOTIDE SEQUENCE [LARGE SCALE GENOMIC DNA]</scope>
    <source>
        <strain evidence="4">CCUG 46385</strain>
    </source>
</reference>
<keyword evidence="1" id="KW-0175">Coiled coil</keyword>
<feature type="coiled-coil region" evidence="1">
    <location>
        <begin position="178"/>
        <end position="205"/>
    </location>
</feature>
<organism evidence="3 4">
    <name type="scientific">Filifactor villosus</name>
    <dbReference type="NCBI Taxonomy" id="29374"/>
    <lineage>
        <taxon>Bacteria</taxon>
        <taxon>Bacillati</taxon>
        <taxon>Bacillota</taxon>
        <taxon>Clostridia</taxon>
        <taxon>Peptostreptococcales</taxon>
        <taxon>Filifactoraceae</taxon>
        <taxon>Filifactor</taxon>
    </lineage>
</organism>
<dbReference type="Proteomes" id="UP001595916">
    <property type="component" value="Unassembled WGS sequence"/>
</dbReference>
<dbReference type="SUPFAM" id="SSF101262">
    <property type="entry name" value="Methenyltetrahydrofolate cyclohydrolase-like"/>
    <property type="match status" value="1"/>
</dbReference>
<evidence type="ECO:0000256" key="1">
    <source>
        <dbReference type="SAM" id="Coils"/>
    </source>
</evidence>
<name>A0ABV9QLK6_9FIRM</name>
<dbReference type="Gene3D" id="1.20.120.680">
    <property type="entry name" value="Formiminotetrahydrofolate cyclodeaminase monomer, up-and-down helical bundle"/>
    <property type="match status" value="1"/>
</dbReference>
<dbReference type="InterPro" id="IPR007044">
    <property type="entry name" value="Cyclodeamin/CycHdrlase"/>
</dbReference>
<evidence type="ECO:0000313" key="4">
    <source>
        <dbReference type="Proteomes" id="UP001595916"/>
    </source>
</evidence>
<dbReference type="EMBL" id="JBHSHL010000003">
    <property type="protein sequence ID" value="MFC4803556.1"/>
    <property type="molecule type" value="Genomic_DNA"/>
</dbReference>
<dbReference type="RefSeq" id="WP_379786999.1">
    <property type="nucleotide sequence ID" value="NZ_JBHSHL010000003.1"/>
</dbReference>
<gene>
    <name evidence="3" type="ORF">ACFO4R_00525</name>
</gene>
<evidence type="ECO:0000313" key="3">
    <source>
        <dbReference type="EMBL" id="MFC4803556.1"/>
    </source>
</evidence>
<comment type="caution">
    <text evidence="3">The sequence shown here is derived from an EMBL/GenBank/DDBJ whole genome shotgun (WGS) entry which is preliminary data.</text>
</comment>